<dbReference type="GO" id="GO:0016811">
    <property type="term" value="F:hydrolase activity, acting on carbon-nitrogen (but not peptide) bonds, in linear amides"/>
    <property type="evidence" value="ECO:0007669"/>
    <property type="project" value="InterPro"/>
</dbReference>
<dbReference type="GO" id="GO:0046513">
    <property type="term" value="P:ceramide biosynthetic process"/>
    <property type="evidence" value="ECO:0007669"/>
    <property type="project" value="TreeGrafter"/>
</dbReference>
<feature type="binding site" evidence="7">
    <location>
        <position position="37"/>
    </location>
    <ligand>
        <name>Ca(2+)</name>
        <dbReference type="ChEBI" id="CHEBI:29108"/>
    </ligand>
</feature>
<feature type="binding site" evidence="8">
    <location>
        <position position="240"/>
    </location>
    <ligand>
        <name>Zn(2+)</name>
        <dbReference type="ChEBI" id="CHEBI:29105"/>
        <note>catalytic</note>
    </ligand>
</feature>
<feature type="transmembrane region" description="Helical" evidence="9">
    <location>
        <begin position="149"/>
        <end position="171"/>
    </location>
</feature>
<dbReference type="GeneID" id="28730529"/>
<dbReference type="AlphaFoldDB" id="A0A0M8MUM1"/>
<organism evidence="10 11">
    <name type="scientific">Malassezia pachydermatis</name>
    <dbReference type="NCBI Taxonomy" id="77020"/>
    <lineage>
        <taxon>Eukaryota</taxon>
        <taxon>Fungi</taxon>
        <taxon>Dikarya</taxon>
        <taxon>Basidiomycota</taxon>
        <taxon>Ustilaginomycotina</taxon>
        <taxon>Malasseziomycetes</taxon>
        <taxon>Malasseziales</taxon>
        <taxon>Malasseziaceae</taxon>
        <taxon>Malassezia</taxon>
    </lineage>
</organism>
<dbReference type="EMBL" id="LGAV01000004">
    <property type="protein sequence ID" value="KOS13931.1"/>
    <property type="molecule type" value="Genomic_DNA"/>
</dbReference>
<keyword evidence="8" id="KW-0862">Zinc</keyword>
<keyword evidence="11" id="KW-1185">Reference proteome</keyword>
<evidence type="ECO:0000256" key="8">
    <source>
        <dbReference type="PIRSR" id="PIRSR608901-2"/>
    </source>
</evidence>
<feature type="transmembrane region" description="Helical" evidence="9">
    <location>
        <begin position="39"/>
        <end position="56"/>
    </location>
</feature>
<keyword evidence="5 9" id="KW-1133">Transmembrane helix</keyword>
<evidence type="ECO:0000256" key="5">
    <source>
        <dbReference type="ARBA" id="ARBA00022989"/>
    </source>
</evidence>
<comment type="cofactor">
    <cofactor evidence="8">
        <name>Zn(2+)</name>
        <dbReference type="ChEBI" id="CHEBI:29105"/>
    </cofactor>
</comment>
<name>A0A0M8MUM1_9BASI</name>
<feature type="transmembrane region" description="Helical" evidence="9">
    <location>
        <begin position="126"/>
        <end position="143"/>
    </location>
</feature>
<sequence>MSWLPHTEPMAEGYWGPVTSTLLWCERKYEWTKYMAEPVNSLTNLLFLFLSGYGMYRVASEQLSARFYLCAAGIGIVGMGSFLFHMTMKYEAQLLDELPMIYASSFISWSLLDQTMFYGQTLPRRILPVIVLAVDAWITVTYVTNGNPIFHQAAYASIMVISISHAIYIMMSSKSPLNLSDAARARRQEARYSERTGTILFLVGFTIWNLDNIFCGHLRAMREVVGYPLAILLEGHGWWHIFTGYGAYHLLIATEAIVMSEL</sequence>
<keyword evidence="4" id="KW-0378">Hydrolase</keyword>
<dbReference type="PANTHER" id="PTHR46187">
    <property type="entry name" value="ALKALINE CERAMIDASE 3"/>
    <property type="match status" value="1"/>
</dbReference>
<feature type="binding site" evidence="8">
    <location>
        <position position="85"/>
    </location>
    <ligand>
        <name>Zn(2+)</name>
        <dbReference type="ChEBI" id="CHEBI:29105"/>
        <note>catalytic</note>
    </ligand>
</feature>
<evidence type="ECO:0000256" key="3">
    <source>
        <dbReference type="ARBA" id="ARBA00022692"/>
    </source>
</evidence>
<feature type="transmembrane region" description="Helical" evidence="9">
    <location>
        <begin position="68"/>
        <end position="88"/>
    </location>
</feature>
<comment type="subcellular location">
    <subcellularLocation>
        <location evidence="1">Membrane</location>
        <topology evidence="1">Multi-pass membrane protein</topology>
    </subcellularLocation>
</comment>
<protein>
    <submittedName>
        <fullName evidence="10">Ypc1-alkaline ceramidase</fullName>
    </submittedName>
</protein>
<comment type="caution">
    <text evidence="10">The sequence shown here is derived from an EMBL/GenBank/DDBJ whole genome shotgun (WGS) entry which is preliminary data.</text>
</comment>
<dbReference type="RefSeq" id="XP_017991563.1">
    <property type="nucleotide sequence ID" value="XM_018138653.1"/>
</dbReference>
<dbReference type="GO" id="GO:0005789">
    <property type="term" value="C:endoplasmic reticulum membrane"/>
    <property type="evidence" value="ECO:0007669"/>
    <property type="project" value="TreeGrafter"/>
</dbReference>
<evidence type="ECO:0000313" key="11">
    <source>
        <dbReference type="Proteomes" id="UP000037751"/>
    </source>
</evidence>
<feature type="binding site" evidence="7">
    <location>
        <position position="26"/>
    </location>
    <ligand>
        <name>Ca(2+)</name>
        <dbReference type="ChEBI" id="CHEBI:29108"/>
    </ligand>
</feature>
<feature type="transmembrane region" description="Helical" evidence="9">
    <location>
        <begin position="192"/>
        <end position="210"/>
    </location>
</feature>
<gene>
    <name evidence="10" type="ORF">Malapachy_4200</name>
</gene>
<evidence type="ECO:0000256" key="7">
    <source>
        <dbReference type="PIRSR" id="PIRSR608901-1"/>
    </source>
</evidence>
<accession>A0A0M8MUM1</accession>
<feature type="binding site" evidence="8">
    <location>
        <position position="236"/>
    </location>
    <ligand>
        <name>Zn(2+)</name>
        <dbReference type="ChEBI" id="CHEBI:29105"/>
        <note>catalytic</note>
    </ligand>
</feature>
<dbReference type="VEuPathDB" id="FungiDB:Malapachy_4200"/>
<dbReference type="STRING" id="77020.A0A0M8MUM1"/>
<dbReference type="PANTHER" id="PTHR46187:SF3">
    <property type="entry name" value="ALKALINE CERAMIDASE 3"/>
    <property type="match status" value="1"/>
</dbReference>
<evidence type="ECO:0000256" key="4">
    <source>
        <dbReference type="ARBA" id="ARBA00022801"/>
    </source>
</evidence>
<dbReference type="InterPro" id="IPR008901">
    <property type="entry name" value="ACER"/>
</dbReference>
<dbReference type="OrthoDB" id="187171at2759"/>
<dbReference type="GO" id="GO:0046872">
    <property type="term" value="F:metal ion binding"/>
    <property type="evidence" value="ECO:0007669"/>
    <property type="project" value="UniProtKB-KW"/>
</dbReference>
<keyword evidence="7" id="KW-0106">Calcium</keyword>
<feature type="transmembrane region" description="Helical" evidence="9">
    <location>
        <begin position="237"/>
        <end position="258"/>
    </location>
</feature>
<proteinExistence type="inferred from homology"/>
<evidence type="ECO:0000256" key="6">
    <source>
        <dbReference type="ARBA" id="ARBA00023136"/>
    </source>
</evidence>
<evidence type="ECO:0000256" key="9">
    <source>
        <dbReference type="SAM" id="Phobius"/>
    </source>
</evidence>
<evidence type="ECO:0000256" key="2">
    <source>
        <dbReference type="ARBA" id="ARBA00009780"/>
    </source>
</evidence>
<keyword evidence="3 9" id="KW-0812">Transmembrane</keyword>
<keyword evidence="7" id="KW-0479">Metal-binding</keyword>
<comment type="similarity">
    <text evidence="2">Belongs to the alkaline ceramidase family.</text>
</comment>
<reference evidence="10 11" key="1">
    <citation type="submission" date="2015-07" db="EMBL/GenBank/DDBJ databases">
        <title>Draft Genome Sequence of Malassezia furfur CBS1878 and Malassezia pachydermatis CBS1879.</title>
        <authorList>
            <person name="Triana S."/>
            <person name="Ohm R."/>
            <person name="Gonzalez A."/>
            <person name="DeCock H."/>
            <person name="Restrepo S."/>
            <person name="Celis A."/>
        </authorList>
    </citation>
    <scope>NUCLEOTIDE SEQUENCE [LARGE SCALE GENOMIC DNA]</scope>
    <source>
        <strain evidence="10 11">CBS 1879</strain>
    </source>
</reference>
<dbReference type="Pfam" id="PF05875">
    <property type="entry name" value="Ceramidase"/>
    <property type="match status" value="1"/>
</dbReference>
<dbReference type="Proteomes" id="UP000037751">
    <property type="component" value="Unassembled WGS sequence"/>
</dbReference>
<feature type="transmembrane region" description="Helical" evidence="9">
    <location>
        <begin position="100"/>
        <end position="119"/>
    </location>
</feature>
<evidence type="ECO:0000313" key="10">
    <source>
        <dbReference type="EMBL" id="KOS13931.1"/>
    </source>
</evidence>
<dbReference type="GO" id="GO:0046514">
    <property type="term" value="P:ceramide catabolic process"/>
    <property type="evidence" value="ECO:0007669"/>
    <property type="project" value="TreeGrafter"/>
</dbReference>
<evidence type="ECO:0000256" key="1">
    <source>
        <dbReference type="ARBA" id="ARBA00004141"/>
    </source>
</evidence>
<feature type="binding site" evidence="7">
    <location>
        <position position="24"/>
    </location>
    <ligand>
        <name>Ca(2+)</name>
        <dbReference type="ChEBI" id="CHEBI:29108"/>
    </ligand>
</feature>
<keyword evidence="6 9" id="KW-0472">Membrane</keyword>